<dbReference type="GO" id="GO:0008652">
    <property type="term" value="P:amino acid biosynthetic process"/>
    <property type="evidence" value="ECO:0007669"/>
    <property type="project" value="UniProtKB-KW"/>
</dbReference>
<comment type="subunit">
    <text evidence="8">Homodimer.</text>
</comment>
<feature type="domain" description="SDH C-terminal" evidence="11">
    <location>
        <begin position="238"/>
        <end position="264"/>
    </location>
</feature>
<dbReference type="Gene3D" id="3.40.50.10860">
    <property type="entry name" value="Leucine Dehydrogenase, chain A, domain 1"/>
    <property type="match status" value="1"/>
</dbReference>
<dbReference type="InterPro" id="IPR011342">
    <property type="entry name" value="Shikimate_DH"/>
</dbReference>
<evidence type="ECO:0000259" key="11">
    <source>
        <dbReference type="Pfam" id="PF18317"/>
    </source>
</evidence>
<comment type="similarity">
    <text evidence="8">Belongs to the shikimate dehydrogenase family.</text>
</comment>
<dbReference type="GO" id="GO:0050661">
    <property type="term" value="F:NADP binding"/>
    <property type="evidence" value="ECO:0007669"/>
    <property type="project" value="InterPro"/>
</dbReference>
<keyword evidence="4 8" id="KW-0521">NADP</keyword>
<evidence type="ECO:0000313" key="12">
    <source>
        <dbReference type="EMBL" id="TCS67402.1"/>
    </source>
</evidence>
<evidence type="ECO:0000256" key="8">
    <source>
        <dbReference type="HAMAP-Rule" id="MF_00222"/>
    </source>
</evidence>
<evidence type="ECO:0000256" key="6">
    <source>
        <dbReference type="ARBA" id="ARBA00023141"/>
    </source>
</evidence>
<keyword evidence="5 8" id="KW-0560">Oxidoreductase</keyword>
<evidence type="ECO:0000256" key="7">
    <source>
        <dbReference type="ARBA" id="ARBA00049442"/>
    </source>
</evidence>
<dbReference type="HAMAP" id="MF_00222">
    <property type="entry name" value="Shikimate_DH_AroE"/>
    <property type="match status" value="1"/>
</dbReference>
<dbReference type="GO" id="GO:0005829">
    <property type="term" value="C:cytosol"/>
    <property type="evidence" value="ECO:0007669"/>
    <property type="project" value="TreeGrafter"/>
</dbReference>
<feature type="binding site" evidence="8">
    <location>
        <position position="102"/>
    </location>
    <ligand>
        <name>shikimate</name>
        <dbReference type="ChEBI" id="CHEBI:36208"/>
    </ligand>
</feature>
<dbReference type="AlphaFoldDB" id="A0A4R3JP81"/>
<dbReference type="Pfam" id="PF18317">
    <property type="entry name" value="SDH_C"/>
    <property type="match status" value="1"/>
</dbReference>
<keyword evidence="13" id="KW-1185">Reference proteome</keyword>
<dbReference type="UniPathway" id="UPA00053">
    <property type="reaction ID" value="UER00087"/>
</dbReference>
<sequence>MTDRYAVFGNPIGHSKSPAIHRGFAAQFGDDISYEAIEPSLDGFRASLERFIAEGGRGINITAPFKTDAFDAADLRLEGAELTGASNCLKFEDGSIVAENFDGIGLLRDIEVNLGQTVVGKNVLFLGAGGATRGAALPILRAGAAQVVVANRTLTKAQAIARDFAAEGTVLAAGFDELTSGHDIILNATSTGLFGTRPEVSDDVFDGAALAYELVYGKGLTGFLQQAQDVGVPTLADGVGMLVEQAAEAYAWWRGKRPETAALIEKMTVPLT</sequence>
<reference evidence="12 13" key="1">
    <citation type="submission" date="2019-03" db="EMBL/GenBank/DDBJ databases">
        <title>Genomic Encyclopedia of Type Strains, Phase IV (KMG-IV): sequencing the most valuable type-strain genomes for metagenomic binning, comparative biology and taxonomic classification.</title>
        <authorList>
            <person name="Goeker M."/>
        </authorList>
    </citation>
    <scope>NUCLEOTIDE SEQUENCE [LARGE SCALE GENOMIC DNA]</scope>
    <source>
        <strain evidence="12 13">DSM 104836</strain>
    </source>
</reference>
<keyword evidence="6 8" id="KW-0057">Aromatic amino acid biosynthesis</keyword>
<feature type="binding site" evidence="8">
    <location>
        <position position="78"/>
    </location>
    <ligand>
        <name>NADP(+)</name>
        <dbReference type="ChEBI" id="CHEBI:58349"/>
    </ligand>
</feature>
<dbReference type="GO" id="GO:0019632">
    <property type="term" value="P:shikimate metabolic process"/>
    <property type="evidence" value="ECO:0007669"/>
    <property type="project" value="InterPro"/>
</dbReference>
<dbReference type="GO" id="GO:0004764">
    <property type="term" value="F:shikimate 3-dehydrogenase (NADP+) activity"/>
    <property type="evidence" value="ECO:0007669"/>
    <property type="project" value="UniProtKB-UniRule"/>
</dbReference>
<feature type="active site" description="Proton acceptor" evidence="8">
    <location>
        <position position="66"/>
    </location>
</feature>
<dbReference type="Proteomes" id="UP000295696">
    <property type="component" value="Unassembled WGS sequence"/>
</dbReference>
<feature type="binding site" evidence="8">
    <location>
        <position position="216"/>
    </location>
    <ligand>
        <name>shikimate</name>
        <dbReference type="ChEBI" id="CHEBI:36208"/>
    </ligand>
</feature>
<dbReference type="InterPro" id="IPR013708">
    <property type="entry name" value="Shikimate_DH-bd_N"/>
</dbReference>
<dbReference type="InterPro" id="IPR022893">
    <property type="entry name" value="Shikimate_DH_fam"/>
</dbReference>
<dbReference type="PANTHER" id="PTHR21089">
    <property type="entry name" value="SHIKIMATE DEHYDROGENASE"/>
    <property type="match status" value="1"/>
</dbReference>
<accession>A0A4R3JP81</accession>
<evidence type="ECO:0000256" key="1">
    <source>
        <dbReference type="ARBA" id="ARBA00004871"/>
    </source>
</evidence>
<gene>
    <name evidence="8" type="primary">aroE</name>
    <name evidence="12" type="ORF">EDD52_101503</name>
</gene>
<feature type="domain" description="Shikimate dehydrogenase substrate binding N-terminal" evidence="10">
    <location>
        <begin position="7"/>
        <end position="89"/>
    </location>
</feature>
<protein>
    <recommendedName>
        <fullName evidence="2 8">Shikimate dehydrogenase (NADP(+))</fullName>
        <shortName evidence="8">SDH</shortName>
        <ecNumber evidence="2 8">1.1.1.25</ecNumber>
    </recommendedName>
</protein>
<comment type="function">
    <text evidence="8">Involved in the biosynthesis of the chorismate, which leads to the biosynthesis of aromatic amino acids. Catalyzes the reversible NADPH linked reduction of 3-dehydroshikimate (DHSA) to yield shikimate (SA).</text>
</comment>
<feature type="binding site" evidence="8">
    <location>
        <position position="245"/>
    </location>
    <ligand>
        <name>shikimate</name>
        <dbReference type="ChEBI" id="CHEBI:36208"/>
    </ligand>
</feature>
<keyword evidence="3 8" id="KW-0028">Amino-acid biosynthesis</keyword>
<feature type="binding site" evidence="8">
    <location>
        <position position="214"/>
    </location>
    <ligand>
        <name>NADP(+)</name>
        <dbReference type="ChEBI" id="CHEBI:58349"/>
    </ligand>
</feature>
<dbReference type="InterPro" id="IPR046346">
    <property type="entry name" value="Aminoacid_DH-like_N_sf"/>
</dbReference>
<name>A0A4R3JP81_9RHOB</name>
<evidence type="ECO:0000259" key="10">
    <source>
        <dbReference type="Pfam" id="PF08501"/>
    </source>
</evidence>
<dbReference type="FunFam" id="3.40.50.10860:FF:000006">
    <property type="entry name" value="Shikimate dehydrogenase (NADP(+))"/>
    <property type="match status" value="1"/>
</dbReference>
<dbReference type="InterPro" id="IPR036291">
    <property type="entry name" value="NAD(P)-bd_dom_sf"/>
</dbReference>
<comment type="pathway">
    <text evidence="1 8">Metabolic intermediate biosynthesis; chorismate biosynthesis; chorismate from D-erythrose 4-phosphate and phosphoenolpyruvate: step 4/7.</text>
</comment>
<evidence type="ECO:0000256" key="5">
    <source>
        <dbReference type="ARBA" id="ARBA00023002"/>
    </source>
</evidence>
<feature type="binding site" evidence="8">
    <location>
        <begin position="127"/>
        <end position="131"/>
    </location>
    <ligand>
        <name>NADP(+)</name>
        <dbReference type="ChEBI" id="CHEBI:58349"/>
    </ligand>
</feature>
<dbReference type="CDD" id="cd01065">
    <property type="entry name" value="NAD_bind_Shikimate_DH"/>
    <property type="match status" value="1"/>
</dbReference>
<organism evidence="12 13">
    <name type="scientific">Primorskyibacter sedentarius</name>
    <dbReference type="NCBI Taxonomy" id="745311"/>
    <lineage>
        <taxon>Bacteria</taxon>
        <taxon>Pseudomonadati</taxon>
        <taxon>Pseudomonadota</taxon>
        <taxon>Alphaproteobacteria</taxon>
        <taxon>Rhodobacterales</taxon>
        <taxon>Roseobacteraceae</taxon>
        <taxon>Primorskyibacter</taxon>
    </lineage>
</organism>
<comment type="catalytic activity">
    <reaction evidence="7 8">
        <text>shikimate + NADP(+) = 3-dehydroshikimate + NADPH + H(+)</text>
        <dbReference type="Rhea" id="RHEA:17737"/>
        <dbReference type="ChEBI" id="CHEBI:15378"/>
        <dbReference type="ChEBI" id="CHEBI:16630"/>
        <dbReference type="ChEBI" id="CHEBI:36208"/>
        <dbReference type="ChEBI" id="CHEBI:57783"/>
        <dbReference type="ChEBI" id="CHEBI:58349"/>
        <dbReference type="EC" id="1.1.1.25"/>
    </reaction>
</comment>
<feature type="domain" description="Quinate/shikimate 5-dehydrogenase/glutamyl-tRNA reductase" evidence="9">
    <location>
        <begin position="117"/>
        <end position="191"/>
    </location>
</feature>
<dbReference type="GO" id="GO:0009423">
    <property type="term" value="P:chorismate biosynthetic process"/>
    <property type="evidence" value="ECO:0007669"/>
    <property type="project" value="UniProtKB-UniRule"/>
</dbReference>
<dbReference type="RefSeq" id="WP_132241446.1">
    <property type="nucleotide sequence ID" value="NZ_SLZU01000001.1"/>
</dbReference>
<dbReference type="OrthoDB" id="9792692at2"/>
<proteinExistence type="inferred from homology"/>
<dbReference type="InterPro" id="IPR006151">
    <property type="entry name" value="Shikm_DH/Glu-tRNA_Rdtase"/>
</dbReference>
<dbReference type="EMBL" id="SLZU01000001">
    <property type="protein sequence ID" value="TCS67402.1"/>
    <property type="molecule type" value="Genomic_DNA"/>
</dbReference>
<comment type="caution">
    <text evidence="12">The sequence shown here is derived from an EMBL/GenBank/DDBJ whole genome shotgun (WGS) entry which is preliminary data.</text>
</comment>
<dbReference type="SUPFAM" id="SSF51735">
    <property type="entry name" value="NAD(P)-binding Rossmann-fold domains"/>
    <property type="match status" value="1"/>
</dbReference>
<evidence type="ECO:0000259" key="9">
    <source>
        <dbReference type="Pfam" id="PF01488"/>
    </source>
</evidence>
<evidence type="ECO:0000313" key="13">
    <source>
        <dbReference type="Proteomes" id="UP000295696"/>
    </source>
</evidence>
<dbReference type="NCBIfam" id="TIGR00507">
    <property type="entry name" value="aroE"/>
    <property type="match status" value="1"/>
</dbReference>
<dbReference type="Gene3D" id="3.40.50.720">
    <property type="entry name" value="NAD(P)-binding Rossmann-like Domain"/>
    <property type="match status" value="1"/>
</dbReference>
<feature type="binding site" evidence="8">
    <location>
        <begin position="151"/>
        <end position="156"/>
    </location>
    <ligand>
        <name>NADP(+)</name>
        <dbReference type="ChEBI" id="CHEBI:58349"/>
    </ligand>
</feature>
<dbReference type="PANTHER" id="PTHR21089:SF1">
    <property type="entry name" value="BIFUNCTIONAL 3-DEHYDROQUINATE DEHYDRATASE_SHIKIMATE DEHYDROGENASE, CHLOROPLASTIC"/>
    <property type="match status" value="1"/>
</dbReference>
<evidence type="ECO:0000256" key="3">
    <source>
        <dbReference type="ARBA" id="ARBA00022605"/>
    </source>
</evidence>
<dbReference type="NCBIfam" id="NF001310">
    <property type="entry name" value="PRK00258.1-2"/>
    <property type="match status" value="1"/>
</dbReference>
<feature type="binding site" evidence="8">
    <location>
        <begin position="15"/>
        <end position="17"/>
    </location>
    <ligand>
        <name>shikimate</name>
        <dbReference type="ChEBI" id="CHEBI:36208"/>
    </ligand>
</feature>
<evidence type="ECO:0000256" key="2">
    <source>
        <dbReference type="ARBA" id="ARBA00012962"/>
    </source>
</evidence>
<dbReference type="Pfam" id="PF01488">
    <property type="entry name" value="Shikimate_DH"/>
    <property type="match status" value="1"/>
</dbReference>
<dbReference type="EC" id="1.1.1.25" evidence="2 8"/>
<feature type="binding site" evidence="8">
    <location>
        <position position="87"/>
    </location>
    <ligand>
        <name>shikimate</name>
        <dbReference type="ChEBI" id="CHEBI:36208"/>
    </ligand>
</feature>
<feature type="binding site" evidence="8">
    <location>
        <position position="62"/>
    </location>
    <ligand>
        <name>shikimate</name>
        <dbReference type="ChEBI" id="CHEBI:36208"/>
    </ligand>
</feature>
<dbReference type="Pfam" id="PF08501">
    <property type="entry name" value="Shikimate_dh_N"/>
    <property type="match status" value="1"/>
</dbReference>
<feature type="binding site" evidence="8">
    <location>
        <position position="238"/>
    </location>
    <ligand>
        <name>NADP(+)</name>
        <dbReference type="ChEBI" id="CHEBI:58349"/>
    </ligand>
</feature>
<evidence type="ECO:0000256" key="4">
    <source>
        <dbReference type="ARBA" id="ARBA00022857"/>
    </source>
</evidence>
<dbReference type="SUPFAM" id="SSF53223">
    <property type="entry name" value="Aminoacid dehydrogenase-like, N-terminal domain"/>
    <property type="match status" value="1"/>
</dbReference>
<dbReference type="GO" id="GO:0009073">
    <property type="term" value="P:aromatic amino acid family biosynthetic process"/>
    <property type="evidence" value="ECO:0007669"/>
    <property type="project" value="UniProtKB-KW"/>
</dbReference>
<dbReference type="InterPro" id="IPR041121">
    <property type="entry name" value="SDH_C"/>
</dbReference>